<evidence type="ECO:0000313" key="3">
    <source>
        <dbReference type="Proteomes" id="UP000578252"/>
    </source>
</evidence>
<evidence type="ECO:0000256" key="1">
    <source>
        <dbReference type="SAM" id="Coils"/>
    </source>
</evidence>
<dbReference type="Proteomes" id="UP000578252">
    <property type="component" value="Unassembled WGS sequence"/>
</dbReference>
<gene>
    <name evidence="2" type="ORF">HHJ78_02515</name>
</gene>
<accession>A0A7Y0Y3I3</accession>
<comment type="caution">
    <text evidence="2">The sequence shown here is derived from an EMBL/GenBank/DDBJ whole genome shotgun (WGS) entry which is preliminary data.</text>
</comment>
<organism evidence="2 3">
    <name type="scientific">Mobiluncus mulieris</name>
    <dbReference type="NCBI Taxonomy" id="2052"/>
    <lineage>
        <taxon>Bacteria</taxon>
        <taxon>Bacillati</taxon>
        <taxon>Actinomycetota</taxon>
        <taxon>Actinomycetes</taxon>
        <taxon>Actinomycetales</taxon>
        <taxon>Actinomycetaceae</taxon>
        <taxon>Mobiluncus</taxon>
    </lineage>
</organism>
<dbReference type="AlphaFoldDB" id="A0A7Y0Y3I3"/>
<keyword evidence="1" id="KW-0175">Coiled coil</keyword>
<feature type="coiled-coil region" evidence="1">
    <location>
        <begin position="27"/>
        <end position="78"/>
    </location>
</feature>
<sequence length="156" mass="17152">METNETTSKEAPWTDETFDAEKAWILVSNLRKENGNLKQELAGLREQAGKAENLEAKLAEYEKAFADKEAELKAVTEQSTKTRLLAERSIPDSFAQMLTGDDEEAWTAAADLLAAFRDGAKPQADDGLKPDPVQTAVNIAPTEEAQRLALAERIFA</sequence>
<proteinExistence type="predicted"/>
<reference evidence="2 3" key="1">
    <citation type="submission" date="2020-04" db="EMBL/GenBank/DDBJ databases">
        <title>Antimicrobial susceptibility and clonality of vaginal-derived multi-drug resistant Mobiluncus isolates in China.</title>
        <authorList>
            <person name="Zhang X."/>
        </authorList>
    </citation>
    <scope>NUCLEOTIDE SEQUENCE [LARGE SCALE GENOMIC DNA]</scope>
    <source>
        <strain evidence="2 3">13</strain>
    </source>
</reference>
<dbReference type="Pfam" id="PF14265">
    <property type="entry name" value="DUF4355"/>
    <property type="match status" value="1"/>
</dbReference>
<evidence type="ECO:0008006" key="4">
    <source>
        <dbReference type="Google" id="ProtNLM"/>
    </source>
</evidence>
<evidence type="ECO:0000313" key="2">
    <source>
        <dbReference type="EMBL" id="NMW64428.1"/>
    </source>
</evidence>
<dbReference type="RefSeq" id="WP_169771557.1">
    <property type="nucleotide sequence ID" value="NZ_JABCUR010000002.1"/>
</dbReference>
<dbReference type="InterPro" id="IPR025580">
    <property type="entry name" value="Gp46"/>
</dbReference>
<protein>
    <recommendedName>
        <fullName evidence="4">Scaffolding protein</fullName>
    </recommendedName>
</protein>
<name>A0A7Y0Y3I3_9ACTO</name>
<dbReference type="EMBL" id="JABCUR010000002">
    <property type="protein sequence ID" value="NMW64428.1"/>
    <property type="molecule type" value="Genomic_DNA"/>
</dbReference>